<evidence type="ECO:0000256" key="5">
    <source>
        <dbReference type="ARBA" id="ARBA00023136"/>
    </source>
</evidence>
<organism evidence="8 9">
    <name type="scientific">Uliginosibacterium silvisoli</name>
    <dbReference type="NCBI Taxonomy" id="3114758"/>
    <lineage>
        <taxon>Bacteria</taxon>
        <taxon>Pseudomonadati</taxon>
        <taxon>Pseudomonadota</taxon>
        <taxon>Betaproteobacteria</taxon>
        <taxon>Rhodocyclales</taxon>
        <taxon>Zoogloeaceae</taxon>
        <taxon>Uliginosibacterium</taxon>
    </lineage>
</organism>
<accession>A0ABU6K262</accession>
<evidence type="ECO:0000256" key="1">
    <source>
        <dbReference type="ARBA" id="ARBA00004651"/>
    </source>
</evidence>
<dbReference type="Pfam" id="PF17200">
    <property type="entry name" value="sCache_2"/>
    <property type="match status" value="1"/>
</dbReference>
<comment type="subcellular location">
    <subcellularLocation>
        <location evidence="1">Cell membrane</location>
        <topology evidence="1">Multi-pass membrane protein</topology>
    </subcellularLocation>
</comment>
<evidence type="ECO:0000256" key="2">
    <source>
        <dbReference type="ARBA" id="ARBA00022475"/>
    </source>
</evidence>
<dbReference type="Gene3D" id="3.30.450.20">
    <property type="entry name" value="PAS domain"/>
    <property type="match status" value="1"/>
</dbReference>
<dbReference type="InterPro" id="IPR033480">
    <property type="entry name" value="sCache_2"/>
</dbReference>
<feature type="signal peptide" evidence="6">
    <location>
        <begin position="1"/>
        <end position="20"/>
    </location>
</feature>
<dbReference type="EMBL" id="JAYXHS010000002">
    <property type="protein sequence ID" value="MEC5386012.1"/>
    <property type="molecule type" value="Genomic_DNA"/>
</dbReference>
<keyword evidence="2" id="KW-1003">Cell membrane</keyword>
<feature type="chain" id="PRO_5046787095" evidence="6">
    <location>
        <begin position="21"/>
        <end position="150"/>
    </location>
</feature>
<protein>
    <submittedName>
        <fullName evidence="8">Cache domain-containing protein</fullName>
    </submittedName>
</protein>
<comment type="caution">
    <text evidence="8">The sequence shown here is derived from an EMBL/GenBank/DDBJ whole genome shotgun (WGS) entry which is preliminary data.</text>
</comment>
<evidence type="ECO:0000313" key="9">
    <source>
        <dbReference type="Proteomes" id="UP001331561"/>
    </source>
</evidence>
<gene>
    <name evidence="8" type="ORF">VVD49_09765</name>
</gene>
<keyword evidence="4" id="KW-1133">Transmembrane helix</keyword>
<keyword evidence="3" id="KW-0812">Transmembrane</keyword>
<evidence type="ECO:0000256" key="3">
    <source>
        <dbReference type="ARBA" id="ARBA00022692"/>
    </source>
</evidence>
<keyword evidence="9" id="KW-1185">Reference proteome</keyword>
<evidence type="ECO:0000256" key="4">
    <source>
        <dbReference type="ARBA" id="ARBA00022989"/>
    </source>
</evidence>
<keyword evidence="5" id="KW-0472">Membrane</keyword>
<keyword evidence="6" id="KW-0732">Signal</keyword>
<dbReference type="RefSeq" id="WP_327598993.1">
    <property type="nucleotide sequence ID" value="NZ_JAYXHS010000002.1"/>
</dbReference>
<name>A0ABU6K262_9RHOO</name>
<evidence type="ECO:0000256" key="6">
    <source>
        <dbReference type="SAM" id="SignalP"/>
    </source>
</evidence>
<feature type="domain" description="Single Cache" evidence="7">
    <location>
        <begin position="46"/>
        <end position="137"/>
    </location>
</feature>
<proteinExistence type="predicted"/>
<sequence>MKAFLRLALLALCLPFAAHAAEPTEKDAVAMAQKALAYAKANGTDKLVAEVNAKNPEFVQGELYVVIVNATDGTHLAHPINQKLVGLNTVEMQDVDGREFGKDMLDLARSSGKGWVGYMFKNPVTNKVARKKSYIEKSGNIYAVAGIYTR</sequence>
<evidence type="ECO:0000313" key="8">
    <source>
        <dbReference type="EMBL" id="MEC5386012.1"/>
    </source>
</evidence>
<dbReference type="Proteomes" id="UP001331561">
    <property type="component" value="Unassembled WGS sequence"/>
</dbReference>
<reference evidence="8 9" key="1">
    <citation type="submission" date="2024-01" db="EMBL/GenBank/DDBJ databases">
        <title>Uliginosibacterium soil sp. nov.</title>
        <authorList>
            <person name="Lv Y."/>
        </authorList>
    </citation>
    <scope>NUCLEOTIDE SEQUENCE [LARGE SCALE GENOMIC DNA]</scope>
    <source>
        <strain evidence="8 9">H3</strain>
    </source>
</reference>
<evidence type="ECO:0000259" key="7">
    <source>
        <dbReference type="Pfam" id="PF17200"/>
    </source>
</evidence>